<evidence type="ECO:0000259" key="4">
    <source>
        <dbReference type="Pfam" id="PF07687"/>
    </source>
</evidence>
<dbReference type="InterPro" id="IPR011650">
    <property type="entry name" value="Peptidase_M20_dimer"/>
</dbReference>
<dbReference type="PANTHER" id="PTHR42994">
    <property type="entry name" value="PEPTIDASE T"/>
    <property type="match status" value="1"/>
</dbReference>
<accession>A0A517ZSL3</accession>
<feature type="domain" description="Peptidase M20 dimerisation" evidence="4">
    <location>
        <begin position="250"/>
        <end position="347"/>
    </location>
</feature>
<dbReference type="PANTHER" id="PTHR42994:SF2">
    <property type="entry name" value="PEPTIDASE"/>
    <property type="match status" value="1"/>
</dbReference>
<dbReference type="SUPFAM" id="SSF53187">
    <property type="entry name" value="Zn-dependent exopeptidases"/>
    <property type="match status" value="1"/>
</dbReference>
<dbReference type="InterPro" id="IPR036264">
    <property type="entry name" value="Bact_exopeptidase_dim_dom"/>
</dbReference>
<keyword evidence="5" id="KW-0645">Protease</keyword>
<gene>
    <name evidence="5" type="primary">cpg2</name>
    <name evidence="5" type="ORF">Mal52_39800</name>
</gene>
<dbReference type="EC" id="3.4.17.11" evidence="5"/>
<keyword evidence="3" id="KW-0862">Zinc</keyword>
<sequence length="452" mass="48051">MIAGAAQWINLSYIQPQLWTQTGRDPLIHVKNGGTRPAVFFMTPPNQLKPAMDAPAMSSPSIKIDKKNAIDLVMQLMAIPGKSGEESLAADFIIDQLRSAGVPASAITADNTHKKSPIGGERGNLIVKLPGTIRGPRRLLMAHIDTVPLCVGARPVRKGNFVTSRDASTALGADDRAGATVVLNTAIELIKQKLPHPPLTLLWPVQEEIGLWGARNASLSKLGNPKLCFNWDGYAAEMVCIGATGDYLIEIQIEGIASHAGVHPEQGVSAAVIAAKAIADLEAGGWLGLVQKGKQAGTSNIGVIEGGAATNVVMPTLSIRAEARSHNPKFRSRIVKEIEQAFRRACRSTKNDAGKTGRIEFQSDLKYESFRLDEETPVVQAAYTALESVGLQGQPRIANGGLDANWLTARGLPTVTFGCGQMNPHTVNETLDVAAFLDACKVALAVATEAQA</sequence>
<dbReference type="GO" id="GO:0004180">
    <property type="term" value="F:carboxypeptidase activity"/>
    <property type="evidence" value="ECO:0007669"/>
    <property type="project" value="UniProtKB-KW"/>
</dbReference>
<dbReference type="Proteomes" id="UP000319383">
    <property type="component" value="Chromosome"/>
</dbReference>
<reference evidence="5 6" key="1">
    <citation type="submission" date="2019-02" db="EMBL/GenBank/DDBJ databases">
        <title>Deep-cultivation of Planctomycetes and their phenomic and genomic characterization uncovers novel biology.</title>
        <authorList>
            <person name="Wiegand S."/>
            <person name="Jogler M."/>
            <person name="Boedeker C."/>
            <person name="Pinto D."/>
            <person name="Vollmers J."/>
            <person name="Rivas-Marin E."/>
            <person name="Kohn T."/>
            <person name="Peeters S.H."/>
            <person name="Heuer A."/>
            <person name="Rast P."/>
            <person name="Oberbeckmann S."/>
            <person name="Bunk B."/>
            <person name="Jeske O."/>
            <person name="Meyerdierks A."/>
            <person name="Storesund J.E."/>
            <person name="Kallscheuer N."/>
            <person name="Luecker S."/>
            <person name="Lage O.M."/>
            <person name="Pohl T."/>
            <person name="Merkel B.J."/>
            <person name="Hornburger P."/>
            <person name="Mueller R.-W."/>
            <person name="Bruemmer F."/>
            <person name="Labrenz M."/>
            <person name="Spormann A.M."/>
            <person name="Op den Camp H."/>
            <person name="Overmann J."/>
            <person name="Amann R."/>
            <person name="Jetten M.S.M."/>
            <person name="Mascher T."/>
            <person name="Medema M.H."/>
            <person name="Devos D.P."/>
            <person name="Kaster A.-K."/>
            <person name="Ovreas L."/>
            <person name="Rohde M."/>
            <person name="Galperin M.Y."/>
            <person name="Jogler C."/>
        </authorList>
    </citation>
    <scope>NUCLEOTIDE SEQUENCE [LARGE SCALE GENOMIC DNA]</scope>
    <source>
        <strain evidence="5 6">Mal52</strain>
    </source>
</reference>
<organism evidence="5 6">
    <name type="scientific">Symmachiella dynata</name>
    <dbReference type="NCBI Taxonomy" id="2527995"/>
    <lineage>
        <taxon>Bacteria</taxon>
        <taxon>Pseudomonadati</taxon>
        <taxon>Planctomycetota</taxon>
        <taxon>Planctomycetia</taxon>
        <taxon>Planctomycetales</taxon>
        <taxon>Planctomycetaceae</taxon>
        <taxon>Symmachiella</taxon>
    </lineage>
</organism>
<evidence type="ECO:0000256" key="2">
    <source>
        <dbReference type="ARBA" id="ARBA00022801"/>
    </source>
</evidence>
<evidence type="ECO:0000256" key="3">
    <source>
        <dbReference type="ARBA" id="ARBA00022833"/>
    </source>
</evidence>
<dbReference type="Pfam" id="PF07687">
    <property type="entry name" value="M20_dimer"/>
    <property type="match status" value="1"/>
</dbReference>
<dbReference type="Gene3D" id="3.30.70.360">
    <property type="match status" value="1"/>
</dbReference>
<keyword evidence="5" id="KW-0121">Carboxypeptidase</keyword>
<dbReference type="Gene3D" id="3.40.630.10">
    <property type="entry name" value="Zn peptidases"/>
    <property type="match status" value="1"/>
</dbReference>
<keyword evidence="2 5" id="KW-0378">Hydrolase</keyword>
<protein>
    <submittedName>
        <fullName evidence="5">Carboxypeptidase G2</fullName>
        <ecNumber evidence="5">3.4.17.11</ecNumber>
    </submittedName>
</protein>
<keyword evidence="6" id="KW-1185">Reference proteome</keyword>
<evidence type="ECO:0000313" key="6">
    <source>
        <dbReference type="Proteomes" id="UP000319383"/>
    </source>
</evidence>
<name>A0A517ZSL3_9PLAN</name>
<evidence type="ECO:0000313" key="5">
    <source>
        <dbReference type="EMBL" id="QDU45486.1"/>
    </source>
</evidence>
<evidence type="ECO:0000256" key="1">
    <source>
        <dbReference type="ARBA" id="ARBA00001947"/>
    </source>
</evidence>
<dbReference type="KEGG" id="sdyn:Mal52_39800"/>
<dbReference type="SUPFAM" id="SSF55031">
    <property type="entry name" value="Bacterial exopeptidase dimerisation domain"/>
    <property type="match status" value="1"/>
</dbReference>
<dbReference type="AlphaFoldDB" id="A0A517ZSL3"/>
<dbReference type="InterPro" id="IPR002933">
    <property type="entry name" value="Peptidase_M20"/>
</dbReference>
<comment type="cofactor">
    <cofactor evidence="1">
        <name>Zn(2+)</name>
        <dbReference type="ChEBI" id="CHEBI:29105"/>
    </cofactor>
</comment>
<dbReference type="EMBL" id="CP036276">
    <property type="protein sequence ID" value="QDU45486.1"/>
    <property type="molecule type" value="Genomic_DNA"/>
</dbReference>
<proteinExistence type="predicted"/>
<dbReference type="Pfam" id="PF01546">
    <property type="entry name" value="Peptidase_M20"/>
    <property type="match status" value="1"/>
</dbReference>